<keyword evidence="2" id="KW-1185">Reference proteome</keyword>
<proteinExistence type="predicted"/>
<dbReference type="Proteomes" id="UP001470230">
    <property type="component" value="Unassembled WGS sequence"/>
</dbReference>
<evidence type="ECO:0000313" key="1">
    <source>
        <dbReference type="EMBL" id="KAK8837527.1"/>
    </source>
</evidence>
<dbReference type="PANTHER" id="PTHR46169">
    <property type="entry name" value="DNA REPLICATION-RELATED ELEMENT FACTOR, ISOFORM A"/>
    <property type="match status" value="1"/>
</dbReference>
<dbReference type="EMBL" id="JAPFFF010000059">
    <property type="protein sequence ID" value="KAK8837527.1"/>
    <property type="molecule type" value="Genomic_DNA"/>
</dbReference>
<gene>
    <name evidence="1" type="ORF">M9Y10_036525</name>
</gene>
<dbReference type="SUPFAM" id="SSF53098">
    <property type="entry name" value="Ribonuclease H-like"/>
    <property type="match status" value="1"/>
</dbReference>
<comment type="caution">
    <text evidence="1">The sequence shown here is derived from an EMBL/GenBank/DDBJ whole genome shotgun (WGS) entry which is preliminary data.</text>
</comment>
<dbReference type="PANTHER" id="PTHR46169:SF29">
    <property type="entry name" value="DNA REPLICATION-RELATED ELEMENT FACTOR, ISOFORM A"/>
    <property type="match status" value="1"/>
</dbReference>
<protein>
    <recommendedName>
        <fullName evidence="3">BED-type domain-containing protein</fullName>
    </recommendedName>
</protein>
<dbReference type="InterPro" id="IPR052717">
    <property type="entry name" value="Vacuolar_transposase_reg"/>
</dbReference>
<reference evidence="1 2" key="1">
    <citation type="submission" date="2024-04" db="EMBL/GenBank/DDBJ databases">
        <title>Tritrichomonas musculus Genome.</title>
        <authorList>
            <person name="Alves-Ferreira E."/>
            <person name="Grigg M."/>
            <person name="Lorenzi H."/>
            <person name="Galac M."/>
        </authorList>
    </citation>
    <scope>NUCLEOTIDE SEQUENCE [LARGE SCALE GENOMIC DNA]</scope>
    <source>
        <strain evidence="1 2">EAF2021</strain>
    </source>
</reference>
<organism evidence="1 2">
    <name type="scientific">Tritrichomonas musculus</name>
    <dbReference type="NCBI Taxonomy" id="1915356"/>
    <lineage>
        <taxon>Eukaryota</taxon>
        <taxon>Metamonada</taxon>
        <taxon>Parabasalia</taxon>
        <taxon>Tritrichomonadida</taxon>
        <taxon>Tritrichomonadidae</taxon>
        <taxon>Tritrichomonas</taxon>
    </lineage>
</organism>
<evidence type="ECO:0000313" key="2">
    <source>
        <dbReference type="Proteomes" id="UP001470230"/>
    </source>
</evidence>
<sequence length="473" mass="55827">MNQEVINVPDSILVKVCTKLNKSFIQSEEMLIVEKGKIPFHDLNQNFFFLKYSEQEPTIYWLMVDDKKYDNKFYCSVCNDFYVGGGSNIKLHLHTIKHQTACHPKKLTPIDAFILWFLKHDVPIYSLKDQFYPLFMGESITHDMVSKRLDQLYQMLVNEIRTILQRQQRIVLIADGWSDKRGRRYIGIAARFIEYNETRHIFLALADIPEVQHTANNIQKCINDVIHFYQIDYQKIVSLSSDSAPVMSKTAEIKGLQWDPCFIHLLNNCVRDFIAKHEDLKNLLTKGNVSRTKEVFISFLECNNAPISNISKYSKTRWMSCVQTIDSIVKLEEFIKKYQRKYNDKLFTEMDFTIARSILPYLSRLNEAYEFLLKQDDTVFSSVYFKALSTIVKLIYRIDEDNPLITFQMLKDMLIETFLNPDRKSCCRIMYSIILDQSHSIPNWFLESEEYQISINHLYDEILKVMQSENRKK</sequence>
<dbReference type="InterPro" id="IPR012337">
    <property type="entry name" value="RNaseH-like_sf"/>
</dbReference>
<name>A0ABR2GVY0_9EUKA</name>
<evidence type="ECO:0008006" key="3">
    <source>
        <dbReference type="Google" id="ProtNLM"/>
    </source>
</evidence>
<accession>A0ABR2GVY0</accession>